<protein>
    <recommendedName>
        <fullName evidence="4">Na+/glutamate symporter</fullName>
    </recommendedName>
</protein>
<feature type="transmembrane region" description="Helical" evidence="1">
    <location>
        <begin position="222"/>
        <end position="243"/>
    </location>
</feature>
<evidence type="ECO:0008006" key="4">
    <source>
        <dbReference type="Google" id="ProtNLM"/>
    </source>
</evidence>
<name>A0ABS2GQ11_9FIRM</name>
<feature type="transmembrane region" description="Helical" evidence="1">
    <location>
        <begin position="6"/>
        <end position="24"/>
    </location>
</feature>
<feature type="transmembrane region" description="Helical" evidence="1">
    <location>
        <begin position="281"/>
        <end position="299"/>
    </location>
</feature>
<dbReference type="EMBL" id="JACSNR010000009">
    <property type="protein sequence ID" value="MBM6923913.1"/>
    <property type="molecule type" value="Genomic_DNA"/>
</dbReference>
<dbReference type="RefSeq" id="WP_204721536.1">
    <property type="nucleotide sequence ID" value="NZ_JACSNR010000009.1"/>
</dbReference>
<sequence length="408" mass="42836">MSIADLSIWNPVTCFAACAGVYVIGECLSRLTKGNVSSLMFASAIFLFGFWLNILPDNVTSAPGLAAAMSNFGVGLLIVNLGTLIDLEDMIKEWKTVVVALLGMVGVVIGAFTIGAMLFGREWALTAVPATAGGTIAVLLVQTAANTAGRPEVAAFAILVMSFRKFIGMPIATYGMKRELTAKIARGDFSASAASSGKTFKLPDIRIFKPTAKASNTNNMKLFKLAIVATVANLVGLATQIPGADAGNYFLNPNISYLLFGLLFTRLGFLEKGTLQKADSYGLMMLGLMLMLPGTLAQVEPMDVVEMIVPLAGLLVIYSLATCVVAIIIGKLVGYSPAVSCAIACTSMIGYPGTEILSNEVCDSLDCDDETRAKALEYIMPKMIVGGFATVTIASVALAGVLAPMIFA</sequence>
<proteinExistence type="predicted"/>
<keyword evidence="3" id="KW-1185">Reference proteome</keyword>
<feature type="transmembrane region" description="Helical" evidence="1">
    <location>
        <begin position="36"/>
        <end position="54"/>
    </location>
</feature>
<accession>A0ABS2GQ11</accession>
<feature type="transmembrane region" description="Helical" evidence="1">
    <location>
        <begin position="311"/>
        <end position="330"/>
    </location>
</feature>
<keyword evidence="1" id="KW-0472">Membrane</keyword>
<reference evidence="2 3" key="1">
    <citation type="journal article" date="2021" name="Sci. Rep.">
        <title>The distribution of antibiotic resistance genes in chicken gut microbiota commensals.</title>
        <authorList>
            <person name="Juricova H."/>
            <person name="Matiasovicova J."/>
            <person name="Kubasova T."/>
            <person name="Cejkova D."/>
            <person name="Rychlik I."/>
        </authorList>
    </citation>
    <scope>NUCLEOTIDE SEQUENCE [LARGE SCALE GENOMIC DNA]</scope>
    <source>
        <strain evidence="2 3">An564</strain>
    </source>
</reference>
<organism evidence="2 3">
    <name type="scientific">Hydrogenoanaerobacterium saccharovorans</name>
    <dbReference type="NCBI Taxonomy" id="474960"/>
    <lineage>
        <taxon>Bacteria</taxon>
        <taxon>Bacillati</taxon>
        <taxon>Bacillota</taxon>
        <taxon>Clostridia</taxon>
        <taxon>Eubacteriales</taxon>
        <taxon>Oscillospiraceae</taxon>
        <taxon>Hydrogenoanaerobacterium</taxon>
    </lineage>
</organism>
<evidence type="ECO:0000313" key="3">
    <source>
        <dbReference type="Proteomes" id="UP000724149"/>
    </source>
</evidence>
<dbReference type="InterPro" id="IPR049576">
    <property type="entry name" value="HDC-like"/>
</dbReference>
<feature type="transmembrane region" description="Helical" evidence="1">
    <location>
        <begin position="66"/>
        <end position="85"/>
    </location>
</feature>
<dbReference type="Proteomes" id="UP000724149">
    <property type="component" value="Unassembled WGS sequence"/>
</dbReference>
<dbReference type="CDD" id="cd21416">
    <property type="entry name" value="HDC_protein"/>
    <property type="match status" value="1"/>
</dbReference>
<keyword evidence="1" id="KW-0812">Transmembrane</keyword>
<feature type="transmembrane region" description="Helical" evidence="1">
    <location>
        <begin position="249"/>
        <end position="269"/>
    </location>
</feature>
<comment type="caution">
    <text evidence="2">The sequence shown here is derived from an EMBL/GenBank/DDBJ whole genome shotgun (WGS) entry which is preliminary data.</text>
</comment>
<keyword evidence="1" id="KW-1133">Transmembrane helix</keyword>
<evidence type="ECO:0000313" key="2">
    <source>
        <dbReference type="EMBL" id="MBM6923913.1"/>
    </source>
</evidence>
<feature type="transmembrane region" description="Helical" evidence="1">
    <location>
        <begin position="384"/>
        <end position="407"/>
    </location>
</feature>
<feature type="transmembrane region" description="Helical" evidence="1">
    <location>
        <begin position="97"/>
        <end position="119"/>
    </location>
</feature>
<gene>
    <name evidence="2" type="ORF">H9X81_09470</name>
</gene>
<evidence type="ECO:0000256" key="1">
    <source>
        <dbReference type="SAM" id="Phobius"/>
    </source>
</evidence>